<dbReference type="RefSeq" id="WP_106264697.1">
    <property type="nucleotide sequence ID" value="NZ_PVTQ01000006.1"/>
</dbReference>
<dbReference type="GO" id="GO:0008671">
    <property type="term" value="F:2-dehydro-3-deoxygalactonokinase activity"/>
    <property type="evidence" value="ECO:0007669"/>
    <property type="project" value="InterPro"/>
</dbReference>
<dbReference type="SUPFAM" id="SSF53067">
    <property type="entry name" value="Actin-like ATPase domain"/>
    <property type="match status" value="1"/>
</dbReference>
<evidence type="ECO:0000313" key="1">
    <source>
        <dbReference type="EMBL" id="PRY89468.1"/>
    </source>
</evidence>
<dbReference type="OrthoDB" id="256574at2"/>
<accession>A0A2T0WRY7</accession>
<dbReference type="Proteomes" id="UP000238392">
    <property type="component" value="Unassembled WGS sequence"/>
</dbReference>
<keyword evidence="1" id="KW-0808">Transferase</keyword>
<dbReference type="Pfam" id="PF05035">
    <property type="entry name" value="DGOK"/>
    <property type="match status" value="1"/>
</dbReference>
<keyword evidence="2" id="KW-1185">Reference proteome</keyword>
<dbReference type="InterPro" id="IPR007729">
    <property type="entry name" value="DGOK"/>
</dbReference>
<dbReference type="Gene3D" id="3.30.420.310">
    <property type="entry name" value="2-keto-3-deoxy-galactonokinase, C-terminal domain"/>
    <property type="match status" value="1"/>
</dbReference>
<protein>
    <submittedName>
        <fullName evidence="1">2-dehydro-3-deoxygalactonokinase</fullName>
    </submittedName>
</protein>
<dbReference type="Gene3D" id="3.30.420.300">
    <property type="entry name" value="2-keto-3-deoxy-galactonokinase, substrate binding domain"/>
    <property type="match status" value="1"/>
</dbReference>
<dbReference type="InterPro" id="IPR042258">
    <property type="entry name" value="DGOK_N"/>
</dbReference>
<gene>
    <name evidence="1" type="ORF">CLV74_106170</name>
</gene>
<keyword evidence="1" id="KW-0418">Kinase</keyword>
<dbReference type="InterPro" id="IPR042257">
    <property type="entry name" value="DGOK_C"/>
</dbReference>
<dbReference type="EMBL" id="PVTQ01000006">
    <property type="protein sequence ID" value="PRY89468.1"/>
    <property type="molecule type" value="Genomic_DNA"/>
</dbReference>
<evidence type="ECO:0000313" key="2">
    <source>
        <dbReference type="Proteomes" id="UP000238392"/>
    </source>
</evidence>
<dbReference type="GO" id="GO:0034194">
    <property type="term" value="P:D-galactonate catabolic process"/>
    <property type="evidence" value="ECO:0007669"/>
    <property type="project" value="InterPro"/>
</dbReference>
<dbReference type="AlphaFoldDB" id="A0A2T0WRY7"/>
<proteinExistence type="predicted"/>
<name>A0A2T0WRY7_9RHOB</name>
<organism evidence="1 2">
    <name type="scientific">Donghicola tyrosinivorans</name>
    <dbReference type="NCBI Taxonomy" id="1652492"/>
    <lineage>
        <taxon>Bacteria</taxon>
        <taxon>Pseudomonadati</taxon>
        <taxon>Pseudomonadota</taxon>
        <taxon>Alphaproteobacteria</taxon>
        <taxon>Rhodobacterales</taxon>
        <taxon>Roseobacteraceae</taxon>
        <taxon>Donghicola</taxon>
    </lineage>
</organism>
<sequence>MAEGGPAWVAADWGTSHLRLWLMDAGGAVLRRIDAPCGMSRLERDGYEPALLALLEGVLPAQGHLPVICCGMAGAAQGWCEAPYREVPCPAAAAEGAVEPELEDPRLRVRILPGLCQKAPADVMRGEETQIAGVLLGSPDFDGVVCLPGTHTKWADVRNGEVAGFKTFMTGELFDLLPRHSILRHSAAGADWDEAAFEEAVAQALSVPHALMAGLFGLRAEAILNKASAGTCRARLSGLLIGSELAAARALWGGRPVKLVGEHKLAALYQKALVQAGGAAENLDSEITTLNGLRAAYRALEEQTS</sequence>
<comment type="caution">
    <text evidence="1">The sequence shown here is derived from an EMBL/GenBank/DDBJ whole genome shotgun (WGS) entry which is preliminary data.</text>
</comment>
<reference evidence="1 2" key="1">
    <citation type="submission" date="2018-03" db="EMBL/GenBank/DDBJ databases">
        <title>Genomic Encyclopedia of Archaeal and Bacterial Type Strains, Phase II (KMG-II): from individual species to whole genera.</title>
        <authorList>
            <person name="Goeker M."/>
        </authorList>
    </citation>
    <scope>NUCLEOTIDE SEQUENCE [LARGE SCALE GENOMIC DNA]</scope>
    <source>
        <strain evidence="1 2">DSM 100212</strain>
    </source>
</reference>
<dbReference type="InterPro" id="IPR043129">
    <property type="entry name" value="ATPase_NBD"/>
</dbReference>